<dbReference type="PANTHER" id="PTHR28076">
    <property type="entry name" value="SPORULATION-SPECIFIC PROTEIN 71"/>
    <property type="match status" value="1"/>
</dbReference>
<name>A0A8X7MN90_9BASI</name>
<evidence type="ECO:0008006" key="6">
    <source>
        <dbReference type="Google" id="ProtNLM"/>
    </source>
</evidence>
<dbReference type="Pfam" id="PF15404">
    <property type="entry name" value="PH_4"/>
    <property type="match status" value="1"/>
</dbReference>
<dbReference type="PANTHER" id="PTHR28076:SF1">
    <property type="entry name" value="PROSPORE MEMBRANE ADAPTER PROTEIN SPO71"/>
    <property type="match status" value="1"/>
</dbReference>
<dbReference type="InterPro" id="IPR040345">
    <property type="entry name" value="Mug56/Spo71"/>
</dbReference>
<evidence type="ECO:0000313" key="5">
    <source>
        <dbReference type="Proteomes" id="UP000077684"/>
    </source>
</evidence>
<reference evidence="4" key="1">
    <citation type="submission" date="2016-04" db="EMBL/GenBank/DDBJ databases">
        <authorList>
            <person name="Nguyen H.D."/>
            <person name="Samba Siva P."/>
            <person name="Cullis J."/>
            <person name="Levesque C.A."/>
            <person name="Hambleton S."/>
        </authorList>
    </citation>
    <scope>NUCLEOTIDE SEQUENCE</scope>
    <source>
        <strain evidence="4">DAOMC 236426</strain>
    </source>
</reference>
<evidence type="ECO:0000259" key="2">
    <source>
        <dbReference type="Pfam" id="PF15404"/>
    </source>
</evidence>
<comment type="caution">
    <text evidence="4">The sequence shown here is derived from an EMBL/GenBank/DDBJ whole genome shotgun (WGS) entry which is preliminary data.</text>
</comment>
<feature type="region of interest" description="Disordered" evidence="1">
    <location>
        <begin position="259"/>
        <end position="327"/>
    </location>
</feature>
<dbReference type="InterPro" id="IPR057379">
    <property type="entry name" value="PH_SPO71"/>
</dbReference>
<feature type="compositionally biased region" description="Polar residues" evidence="1">
    <location>
        <begin position="548"/>
        <end position="565"/>
    </location>
</feature>
<organism evidence="4 5">
    <name type="scientific">Tilletia controversa</name>
    <name type="common">dwarf bunt fungus</name>
    <dbReference type="NCBI Taxonomy" id="13291"/>
    <lineage>
        <taxon>Eukaryota</taxon>
        <taxon>Fungi</taxon>
        <taxon>Dikarya</taxon>
        <taxon>Basidiomycota</taxon>
        <taxon>Ustilaginomycotina</taxon>
        <taxon>Exobasidiomycetes</taxon>
        <taxon>Tilletiales</taxon>
        <taxon>Tilletiaceae</taxon>
        <taxon>Tilletia</taxon>
    </lineage>
</organism>
<keyword evidence="5" id="KW-1185">Reference proteome</keyword>
<dbReference type="GO" id="GO:1902657">
    <property type="term" value="P:protein localization to prospore membrane"/>
    <property type="evidence" value="ECO:0007669"/>
    <property type="project" value="InterPro"/>
</dbReference>
<dbReference type="InterPro" id="IPR039486">
    <property type="entry name" value="Mug56/Spo71_PH"/>
</dbReference>
<proteinExistence type="predicted"/>
<reference evidence="4" key="2">
    <citation type="journal article" date="2019" name="IMA Fungus">
        <title>Genome sequencing and comparison of five Tilletia species to identify candidate genes for the detection of regulated species infecting wheat.</title>
        <authorList>
            <person name="Nguyen H.D.T."/>
            <person name="Sultana T."/>
            <person name="Kesanakurti P."/>
            <person name="Hambleton S."/>
        </authorList>
    </citation>
    <scope>NUCLEOTIDE SEQUENCE</scope>
    <source>
        <strain evidence="4">DAOMC 236426</strain>
    </source>
</reference>
<evidence type="ECO:0000313" key="4">
    <source>
        <dbReference type="EMBL" id="KAE8242233.1"/>
    </source>
</evidence>
<accession>A0A8X7MN90</accession>
<feature type="compositionally biased region" description="Basic and acidic residues" evidence="1">
    <location>
        <begin position="475"/>
        <end position="486"/>
    </location>
</feature>
<feature type="compositionally biased region" description="Basic and acidic residues" evidence="1">
    <location>
        <begin position="283"/>
        <end position="295"/>
    </location>
</feature>
<dbReference type="Proteomes" id="UP000077684">
    <property type="component" value="Unassembled WGS sequence"/>
</dbReference>
<evidence type="ECO:0000259" key="3">
    <source>
        <dbReference type="Pfam" id="PF23207"/>
    </source>
</evidence>
<feature type="compositionally biased region" description="Basic and acidic residues" evidence="1">
    <location>
        <begin position="369"/>
        <end position="394"/>
    </location>
</feature>
<dbReference type="Pfam" id="PF23207">
    <property type="entry name" value="PH_SPO71"/>
    <property type="match status" value="1"/>
</dbReference>
<feature type="region of interest" description="Disordered" evidence="1">
    <location>
        <begin position="104"/>
        <end position="165"/>
    </location>
</feature>
<evidence type="ECO:0000256" key="1">
    <source>
        <dbReference type="SAM" id="MobiDB-lite"/>
    </source>
</evidence>
<gene>
    <name evidence="4" type="ORF">A4X06_0g7105</name>
</gene>
<dbReference type="EMBL" id="LWDE02001166">
    <property type="protein sequence ID" value="KAE8242233.1"/>
    <property type="molecule type" value="Genomic_DNA"/>
</dbReference>
<protein>
    <recommendedName>
        <fullName evidence="6">Mug56/Spo71 PH domain-containing protein</fullName>
    </recommendedName>
</protein>
<feature type="domain" description="Prospore membrane adapter protein SPO71 PH" evidence="3">
    <location>
        <begin position="595"/>
        <end position="735"/>
    </location>
</feature>
<feature type="region of interest" description="Disordered" evidence="1">
    <location>
        <begin position="1301"/>
        <end position="1325"/>
    </location>
</feature>
<feature type="region of interest" description="Disordered" evidence="1">
    <location>
        <begin position="369"/>
        <end position="593"/>
    </location>
</feature>
<feature type="compositionally biased region" description="Basic and acidic residues" evidence="1">
    <location>
        <begin position="444"/>
        <end position="453"/>
    </location>
</feature>
<sequence>MADAEASTSRGQQHDCQMDHSVLTSRAGHQVHNFKRIYLGPSPVTASKAVSVALALAQAEAARKRQLELAAKAAAAAAAAAALPPAVADGGPITAVQAAHALQAPSSAAHPGDQLKRSETRIPLLPAESTSTDTESPRTRRIELPREIPPATRDGDNSTDTFGMLSPGRLDVIGGFKRRTRLFRDRSDASFASNASFQSARSMPSSVLSEPALPLPQSFGVAVESDARRLPRASTSTQIPQMPLSIDTELSSFVAVDAPAEPSTSEHRHLQPPTELGVGGPKDFPRGRSRSEGGPRARSRSRSRGMLTTSASAVLPRMSGSRGASSSQIVTLAPGAVGTSAGGTKWVGTSFEVGATFHEVAGRRRERVRELEKQKAEDAKREKLKAEEEEEQRRQRGSIFLVLNDHQPFSPVSPPRSAMTPGGTFMGSGWLPANPITEHDEDDVPRAQDERTLDIGGRVADVRRPSDVLSTFKNDANRDTSIRSREASGTFDDPSKPDSSTSGLPNVNFDLPPGKPNGNASVSLWDPPVKKPNGTANGSVPHTPIPFPTSSRKGLPGSGTSTAMQSEEDIPLQRLNKPAPNSRSEQDPTVSRKTILKRDRMLIKEDWTPAEDLPADFDELAARKYSIHNDKWRELVVILRMRRVELWQESRVRRKKPTLKLRTSIPLYSSETHLSVYSKADNIFCLTFEPSRRRALSGKGLVHLRRSGTNIILFNPRFPSAAVDWMWEIWRELGGMIPASIDVHMPTLDLHVRLPVPEEIPDHEAAMLSERTSTTGALLLHSSLARKHGHAEAGQEGYKIVNRQSVIGLVVQLVEAEPQLRELLDWLVAGGQQLELAWRRGTALNWIIQDMTVEMEPRCWALLSGAMFKTPNSGPVLELRAAAHNQETINNGTREKMEEPPAIEGFLWRVRPVSNTLDRIYLTAYDGHLFACRPSKACPPDRHFGGPNPNSLEMRVPRTDAYTAPAPGSRRMGNASVEYDSEYMSKPSRARSAFEILFGRTKTMKQEDEMSAFRAQVLDLIRFPGDSDEELDAQERLFQTWQRRRQFEQIDGADGYVDLRDLHAFRTLAEVDGMPTEALQTGRVRDLIQRDLGGEEHMNASEDKALLRKLRQFEVVHSNGRSIRLESYSAPLTQQWIKHLTELRVYWKRKERLDALTLMQVQGDIDPVKFSEKAHRALAEKDFRHPVSQEERVSPLLSSLWNWCIIEGCRGIIRSGKLYHKHSAYAPYERGHFILIGGRLLGYALSTSERTSRARQNADIFWRRRSEAGGMRTIPLRDAYIFSGPLTDAFRGAKNASFEGGAKTPAGSLGCGTGAASTGGSEERHTLPRVYADGMISMDEDEDCTFVIRFRKQHQDRPSTTPGAVRPLRKMADRGSAAAAALFAADEKNSNAERSWQRAKETQDQILDDGRPAAVDPGTLPRLRDLKNVEYLVMRARSKLEKEVWVWAIRLEIERLVRDDPERDEALRKLEVLDGEADSKYRRATR</sequence>
<feature type="compositionally biased region" description="Polar residues" evidence="1">
    <location>
        <begin position="579"/>
        <end position="592"/>
    </location>
</feature>
<feature type="compositionally biased region" description="Basic and acidic residues" evidence="1">
    <location>
        <begin position="135"/>
        <end position="146"/>
    </location>
</feature>
<feature type="domain" description="Mug56/Spo71 PH" evidence="2">
    <location>
        <begin position="1322"/>
        <end position="1453"/>
    </location>
</feature>